<name>A0ACA9LX51_9GLOM</name>
<reference evidence="1" key="1">
    <citation type="submission" date="2021-06" db="EMBL/GenBank/DDBJ databases">
        <authorList>
            <person name="Kallberg Y."/>
            <person name="Tangrot J."/>
            <person name="Rosling A."/>
        </authorList>
    </citation>
    <scope>NUCLEOTIDE SEQUENCE</scope>
    <source>
        <strain evidence="1">28 12/20/2015</strain>
    </source>
</reference>
<sequence>MSDIESTLESETSRSTSNMNLHLANEHSLVKFQKDKKDNNNDKPSSSQLSLVVDNHPLDTIKEKSFCCFMLQVDPAFCRPSYKVLRKNILFANTNAKEQIYNLLNETCENVSLTTDL</sequence>
<proteinExistence type="predicted"/>
<accession>A0ACA9LX51</accession>
<evidence type="ECO:0000313" key="2">
    <source>
        <dbReference type="Proteomes" id="UP000789366"/>
    </source>
</evidence>
<keyword evidence="2" id="KW-1185">Reference proteome</keyword>
<dbReference type="EMBL" id="CAJVPW010005237">
    <property type="protein sequence ID" value="CAG8552234.1"/>
    <property type="molecule type" value="Genomic_DNA"/>
</dbReference>
<dbReference type="Proteomes" id="UP000789366">
    <property type="component" value="Unassembled WGS sequence"/>
</dbReference>
<evidence type="ECO:0000313" key="1">
    <source>
        <dbReference type="EMBL" id="CAG8552234.1"/>
    </source>
</evidence>
<organism evidence="1 2">
    <name type="scientific">Cetraspora pellucida</name>
    <dbReference type="NCBI Taxonomy" id="1433469"/>
    <lineage>
        <taxon>Eukaryota</taxon>
        <taxon>Fungi</taxon>
        <taxon>Fungi incertae sedis</taxon>
        <taxon>Mucoromycota</taxon>
        <taxon>Glomeromycotina</taxon>
        <taxon>Glomeromycetes</taxon>
        <taxon>Diversisporales</taxon>
        <taxon>Gigasporaceae</taxon>
        <taxon>Cetraspora</taxon>
    </lineage>
</organism>
<protein>
    <submittedName>
        <fullName evidence="1">14257_t:CDS:1</fullName>
    </submittedName>
</protein>
<gene>
    <name evidence="1" type="ORF">SPELUC_LOCUS5257</name>
</gene>
<comment type="caution">
    <text evidence="1">The sequence shown here is derived from an EMBL/GenBank/DDBJ whole genome shotgun (WGS) entry which is preliminary data.</text>
</comment>